<dbReference type="Proteomes" id="UP001058074">
    <property type="component" value="Unassembled WGS sequence"/>
</dbReference>
<organism evidence="1 2">
    <name type="scientific">Inconstantimicrobium mannanitabidum</name>
    <dbReference type="NCBI Taxonomy" id="1604901"/>
    <lineage>
        <taxon>Bacteria</taxon>
        <taxon>Bacillati</taxon>
        <taxon>Bacillota</taxon>
        <taxon>Clostridia</taxon>
        <taxon>Eubacteriales</taxon>
        <taxon>Clostridiaceae</taxon>
        <taxon>Inconstantimicrobium</taxon>
    </lineage>
</organism>
<keyword evidence="2" id="KW-1185">Reference proteome</keyword>
<evidence type="ECO:0000313" key="1">
    <source>
        <dbReference type="EMBL" id="GKX65703.1"/>
    </source>
</evidence>
<dbReference type="EMBL" id="BROD01000001">
    <property type="protein sequence ID" value="GKX65703.1"/>
    <property type="molecule type" value="Genomic_DNA"/>
</dbReference>
<name>A0ACB5R927_9CLOT</name>
<sequence>MKKSIIAIVMTVSLSANAMVTMGATPIKNNLTNKANRAVINISSASDIKDIKNKIPEVDIKMLKGGQAVVYSNKISETQLLNKLSKLKNVKKVKKPDTISVVKPTDKVEIKTNSRYSYNRSSIINYRSYEYDLIRTEAYKAWSMVKQQKQIKVAVVDTGVDYNHPALKGKIDLANAYNFVSNNKNVMDDQGHGTHVSGIITTNTKDNYGLMGITGQLNVQILPVKVLDSNGSGDSDIIAQGITYAVDKGADIINMSFGGEGTSPEINNAIQYAVQKGVIVVAAAGNDNTDCSTFTPASLDNVLTVSALSMSDRKSSYSNYGNAVELSAPGDMILSTYPNGRYAFMSGTSMATPVVTGIAAIVKAQNPTLTAAQIEKILEKSSVDLGVKGKDKYYGYGKVDAYKALNSMVTLGTSSTKKTSSVTKSVIKK</sequence>
<accession>A0ACB5R927</accession>
<gene>
    <name evidence="1" type="ORF">rsdtw13_09610</name>
</gene>
<comment type="caution">
    <text evidence="1">The sequence shown here is derived from an EMBL/GenBank/DDBJ whole genome shotgun (WGS) entry which is preliminary data.</text>
</comment>
<protein>
    <submittedName>
        <fullName evidence="1">Uncharacterized protein</fullName>
    </submittedName>
</protein>
<proteinExistence type="predicted"/>
<reference evidence="1" key="1">
    <citation type="journal article" date="2025" name="Int. J. Syst. Evol. Microbiol.">
        <title>Inconstantimicrobium mannanitabidum sp. nov., a novel member of the family Clostridiaceae isolated from anoxic soil under the treatment of reductive soil disinfestation.</title>
        <authorList>
            <person name="Ueki A."/>
            <person name="Tonouchi A."/>
            <person name="Honma S."/>
            <person name="Kaku N."/>
            <person name="Ueki K."/>
        </authorList>
    </citation>
    <scope>NUCLEOTIDE SEQUENCE</scope>
    <source>
        <strain evidence="1">TW13</strain>
    </source>
</reference>
<evidence type="ECO:0000313" key="2">
    <source>
        <dbReference type="Proteomes" id="UP001058074"/>
    </source>
</evidence>